<comment type="caution">
    <text evidence="1">The sequence shown here is derived from an EMBL/GenBank/DDBJ whole genome shotgun (WGS) entry which is preliminary data.</text>
</comment>
<evidence type="ECO:0008006" key="3">
    <source>
        <dbReference type="Google" id="ProtNLM"/>
    </source>
</evidence>
<accession>A0ABQ4QSV9</accession>
<dbReference type="EMBL" id="BPQH01000001">
    <property type="protein sequence ID" value="GJD47766.1"/>
    <property type="molecule type" value="Genomic_DNA"/>
</dbReference>
<dbReference type="Proteomes" id="UP001055167">
    <property type="component" value="Unassembled WGS sequence"/>
</dbReference>
<sequence>MSLFDDLARKPWDFDLLGTLRLIERSFPDRPRIGDSATWAEDVVSLGEDPYLEFPSLNIERAARSQGGRLALHVRFLGLLGPQGALPLHVTDEAYGWHLAGHEAFPRFLDILNHRFIQLFYRAWADARPIAQADRPDDDRFVAYVGSTVGLGTATFHDLDTVSDIGRLAFAGLLGPKAKSASRLRQAVEGLFGIPCEVEEFVGTFLPFERADQTRLGAAHARLGVDCLMGSSVFSVEDKFRLRLFAQDLAAYERFLPDGPLCTPLADLLFFYVGCELDCEVELALPRRAVVPLRLSREAGGRLGYTTWMVKAQDPDAAGYRCDARLNPADRAKRPPADAPVEP</sequence>
<keyword evidence="2" id="KW-1185">Reference proteome</keyword>
<dbReference type="Pfam" id="PF06996">
    <property type="entry name" value="T6SS_TssG"/>
    <property type="match status" value="1"/>
</dbReference>
<evidence type="ECO:0000313" key="1">
    <source>
        <dbReference type="EMBL" id="GJD47766.1"/>
    </source>
</evidence>
<dbReference type="PANTHER" id="PTHR35564">
    <property type="match status" value="1"/>
</dbReference>
<dbReference type="InterPro" id="IPR010732">
    <property type="entry name" value="T6SS_TssG-like"/>
</dbReference>
<dbReference type="NCBIfam" id="TIGR03347">
    <property type="entry name" value="VI_chp_1"/>
    <property type="match status" value="1"/>
</dbReference>
<proteinExistence type="predicted"/>
<reference evidence="1" key="1">
    <citation type="journal article" date="2021" name="Front. Microbiol.">
        <title>Comprehensive Comparative Genomics and Phenotyping of Methylobacterium Species.</title>
        <authorList>
            <person name="Alessa O."/>
            <person name="Ogura Y."/>
            <person name="Fujitani Y."/>
            <person name="Takami H."/>
            <person name="Hayashi T."/>
            <person name="Sahin N."/>
            <person name="Tani A."/>
        </authorList>
    </citation>
    <scope>NUCLEOTIDE SEQUENCE</scope>
    <source>
        <strain evidence="1">KCTC 52305</strain>
    </source>
</reference>
<organism evidence="1 2">
    <name type="scientific">Methylobacterium crusticola</name>
    <dbReference type="NCBI Taxonomy" id="1697972"/>
    <lineage>
        <taxon>Bacteria</taxon>
        <taxon>Pseudomonadati</taxon>
        <taxon>Pseudomonadota</taxon>
        <taxon>Alphaproteobacteria</taxon>
        <taxon>Hyphomicrobiales</taxon>
        <taxon>Methylobacteriaceae</taxon>
        <taxon>Methylobacterium</taxon>
    </lineage>
</organism>
<name>A0ABQ4QSV9_9HYPH</name>
<gene>
    <name evidence="1" type="ORF">OPKNFCMD_0476</name>
</gene>
<dbReference type="PANTHER" id="PTHR35564:SF4">
    <property type="entry name" value="CYTOPLASMIC PROTEIN"/>
    <property type="match status" value="1"/>
</dbReference>
<protein>
    <recommendedName>
        <fullName evidence="3">Type VI secretion system baseplate subunit TssG</fullName>
    </recommendedName>
</protein>
<evidence type="ECO:0000313" key="2">
    <source>
        <dbReference type="Proteomes" id="UP001055167"/>
    </source>
</evidence>
<reference evidence="1" key="2">
    <citation type="submission" date="2021-08" db="EMBL/GenBank/DDBJ databases">
        <authorList>
            <person name="Tani A."/>
            <person name="Ola A."/>
            <person name="Ogura Y."/>
            <person name="Katsura K."/>
            <person name="Hayashi T."/>
        </authorList>
    </citation>
    <scope>NUCLEOTIDE SEQUENCE</scope>
    <source>
        <strain evidence="1">KCTC 52305</strain>
    </source>
</reference>
<dbReference type="RefSeq" id="WP_128566213.1">
    <property type="nucleotide sequence ID" value="NZ_BPQH01000001.1"/>
</dbReference>